<accession>A0A0G0PQ96</accession>
<dbReference type="PATRIC" id="fig|1618572.3.peg.1088"/>
<evidence type="ECO:0000259" key="4">
    <source>
        <dbReference type="Pfam" id="PF01420"/>
    </source>
</evidence>
<evidence type="ECO:0000313" key="5">
    <source>
        <dbReference type="EMBL" id="KKQ91536.1"/>
    </source>
</evidence>
<feature type="domain" description="Type I restriction modification DNA specificity" evidence="4">
    <location>
        <begin position="2"/>
        <end position="157"/>
    </location>
</feature>
<dbReference type="AlphaFoldDB" id="A0A0G0PQ96"/>
<dbReference type="PANTHER" id="PTHR30408">
    <property type="entry name" value="TYPE-1 RESTRICTION ENZYME ECOKI SPECIFICITY PROTEIN"/>
    <property type="match status" value="1"/>
</dbReference>
<dbReference type="GO" id="GO:0003677">
    <property type="term" value="F:DNA binding"/>
    <property type="evidence" value="ECO:0007669"/>
    <property type="project" value="UniProtKB-KW"/>
</dbReference>
<dbReference type="STRING" id="1618572.UT17_C0006G0011"/>
<dbReference type="InterPro" id="IPR044946">
    <property type="entry name" value="Restrct_endonuc_typeI_TRD_sf"/>
</dbReference>
<protein>
    <submittedName>
        <fullName evidence="5">Restriction modification system DNA specificity-like protein</fullName>
    </submittedName>
</protein>
<dbReference type="EMBL" id="LBVU01000006">
    <property type="protein sequence ID" value="KKQ91536.1"/>
    <property type="molecule type" value="Genomic_DNA"/>
</dbReference>
<keyword evidence="3" id="KW-0238">DNA-binding</keyword>
<dbReference type="GO" id="GO:0009307">
    <property type="term" value="P:DNA restriction-modification system"/>
    <property type="evidence" value="ECO:0007669"/>
    <property type="project" value="UniProtKB-KW"/>
</dbReference>
<proteinExistence type="inferred from homology"/>
<dbReference type="PANTHER" id="PTHR30408:SF12">
    <property type="entry name" value="TYPE I RESTRICTION ENZYME MJAVIII SPECIFICITY SUBUNIT"/>
    <property type="match status" value="1"/>
</dbReference>
<feature type="domain" description="Type I restriction modification DNA specificity" evidence="4">
    <location>
        <begin position="171"/>
        <end position="346"/>
    </location>
</feature>
<dbReference type="SUPFAM" id="SSF116734">
    <property type="entry name" value="DNA methylase specificity domain"/>
    <property type="match status" value="2"/>
</dbReference>
<name>A0A0G0PQ96_9BACT</name>
<comment type="caution">
    <text evidence="5">The sequence shown here is derived from an EMBL/GenBank/DDBJ whole genome shotgun (WGS) entry which is preliminary data.</text>
</comment>
<evidence type="ECO:0000256" key="3">
    <source>
        <dbReference type="ARBA" id="ARBA00023125"/>
    </source>
</evidence>
<dbReference type="Proteomes" id="UP000034774">
    <property type="component" value="Unassembled WGS sequence"/>
</dbReference>
<keyword evidence="2" id="KW-0680">Restriction system</keyword>
<evidence type="ECO:0000256" key="1">
    <source>
        <dbReference type="ARBA" id="ARBA00010923"/>
    </source>
</evidence>
<dbReference type="InterPro" id="IPR052021">
    <property type="entry name" value="Type-I_RS_S_subunit"/>
</dbReference>
<reference evidence="5 6" key="1">
    <citation type="journal article" date="2015" name="Nature">
        <title>rRNA introns, odd ribosomes, and small enigmatic genomes across a large radiation of phyla.</title>
        <authorList>
            <person name="Brown C.T."/>
            <person name="Hug L.A."/>
            <person name="Thomas B.C."/>
            <person name="Sharon I."/>
            <person name="Castelle C.J."/>
            <person name="Singh A."/>
            <person name="Wilkins M.J."/>
            <person name="Williams K.H."/>
            <person name="Banfield J.F."/>
        </authorList>
    </citation>
    <scope>NUCLEOTIDE SEQUENCE [LARGE SCALE GENOMIC DNA]</scope>
</reference>
<evidence type="ECO:0000256" key="2">
    <source>
        <dbReference type="ARBA" id="ARBA00022747"/>
    </source>
</evidence>
<organism evidence="5 6">
    <name type="scientific">Candidatus Woesebacteria bacterium GW2011_GWB1_39_10</name>
    <dbReference type="NCBI Taxonomy" id="1618572"/>
    <lineage>
        <taxon>Bacteria</taxon>
        <taxon>Candidatus Woeseibacteriota</taxon>
    </lineage>
</organism>
<comment type="similarity">
    <text evidence="1">Belongs to the type-I restriction system S methylase family.</text>
</comment>
<dbReference type="Gene3D" id="3.90.220.20">
    <property type="entry name" value="DNA methylase specificity domains"/>
    <property type="match status" value="2"/>
</dbReference>
<evidence type="ECO:0000313" key="6">
    <source>
        <dbReference type="Proteomes" id="UP000034774"/>
    </source>
</evidence>
<dbReference type="InterPro" id="IPR000055">
    <property type="entry name" value="Restrct_endonuc_typeI_TRD"/>
</dbReference>
<dbReference type="Pfam" id="PF01420">
    <property type="entry name" value="Methylase_S"/>
    <property type="match status" value="2"/>
</dbReference>
<sequence>MTNWPTKKLGEVAEVSWGNTSITKASYLSKGYAAYSATGPDGFLKDFEYDRQAIVLSAIGAKCGKFFYAQGRWTAIKNTIVIYPKISSLDVKFLFYYLNPSLWPVSGAGQPFITMGGAQKVEIKIPSTKIQQKIIKRLDAIRKAQELCDTQIQKIEELFVSQLFKEFNFNKDLDLKKLEDVATITSSKRIHQGDYVGSGIAFYRTKEIVELSQNKPISLNLYISGDQFNKIKNQFGIPKKGDILISAVGTIGISWVVSDDSEFYFKDGNLLWIKDFKEIEPTYLKDFLDYSFSSVSGLAAGGAYKALTIIKLKQFQIPLPPIAKQKETIERLDAIQDYKNLLLRQKSLLKELFDSVLYKSMNGEMD</sequence>
<gene>
    <name evidence="5" type="ORF">UT17_C0006G0011</name>
</gene>